<sequence>MPDRTSLGSIVGTVSADMVDDRGHMNFLAYQAEADRATANFWESVNVEIDALTFVTLETHVCYFSELLYGDSYEIRSFLVAYDKKRFIVSDWIERHSVLVCRVDVLAICFDPHSRRAAAFSEKTRAQLQTLLQPMHTLLTLNRL</sequence>
<organism evidence="1 2">
    <name type="scientific">Tsuneonella dongtanensis</name>
    <dbReference type="NCBI Taxonomy" id="692370"/>
    <lineage>
        <taxon>Bacteria</taxon>
        <taxon>Pseudomonadati</taxon>
        <taxon>Pseudomonadota</taxon>
        <taxon>Alphaproteobacteria</taxon>
        <taxon>Sphingomonadales</taxon>
        <taxon>Erythrobacteraceae</taxon>
        <taxon>Tsuneonella</taxon>
    </lineage>
</organism>
<dbReference type="Gene3D" id="3.10.129.10">
    <property type="entry name" value="Hotdog Thioesterase"/>
    <property type="match status" value="1"/>
</dbReference>
<protein>
    <submittedName>
        <fullName evidence="1">Bifunctional 3-hydroxyacyl-CoA dehydrogenase/thioesterase</fullName>
    </submittedName>
</protein>
<accession>A0A1B2A9A2</accession>
<proteinExistence type="predicted"/>
<name>A0A1B2A9A2_9SPHN</name>
<dbReference type="KEGG" id="ado:A6F68_00118"/>
<dbReference type="AlphaFoldDB" id="A0A1B2A9A2"/>
<dbReference type="RefSeq" id="WP_198152638.1">
    <property type="nucleotide sequence ID" value="NZ_CP016591.1"/>
</dbReference>
<dbReference type="CDD" id="cd00586">
    <property type="entry name" value="4HBT"/>
    <property type="match status" value="1"/>
</dbReference>
<keyword evidence="2" id="KW-1185">Reference proteome</keyword>
<dbReference type="EMBL" id="CP016591">
    <property type="protein sequence ID" value="ANY18654.1"/>
    <property type="molecule type" value="Genomic_DNA"/>
</dbReference>
<dbReference type="Pfam" id="PF13279">
    <property type="entry name" value="4HBT_2"/>
    <property type="match status" value="1"/>
</dbReference>
<dbReference type="SUPFAM" id="SSF54637">
    <property type="entry name" value="Thioesterase/thiol ester dehydrase-isomerase"/>
    <property type="match status" value="1"/>
</dbReference>
<evidence type="ECO:0000313" key="2">
    <source>
        <dbReference type="Proteomes" id="UP000092932"/>
    </source>
</evidence>
<evidence type="ECO:0000313" key="1">
    <source>
        <dbReference type="EMBL" id="ANY18654.1"/>
    </source>
</evidence>
<dbReference type="InterPro" id="IPR029069">
    <property type="entry name" value="HotDog_dom_sf"/>
</dbReference>
<dbReference type="Proteomes" id="UP000092932">
    <property type="component" value="Chromosome"/>
</dbReference>
<dbReference type="STRING" id="692370.A6F68_00118"/>
<reference evidence="1 2" key="1">
    <citation type="submission" date="2016-07" db="EMBL/GenBank/DDBJ databases">
        <title>Complete genome sequence of Altererythrobacter dongtanensis KCTC 22672, a type strain with esterase isolated from tidal flat.</title>
        <authorList>
            <person name="Cheng H."/>
            <person name="Wu Y.-H."/>
            <person name="Zhou P."/>
            <person name="Huo Y.-Y."/>
            <person name="Wang C.-S."/>
            <person name="Xu X.-W."/>
        </authorList>
    </citation>
    <scope>NUCLEOTIDE SEQUENCE [LARGE SCALE GENOMIC DNA]</scope>
    <source>
        <strain evidence="1 2">KCTC 22672</strain>
    </source>
</reference>
<gene>
    <name evidence="1" type="ORF">A6F68_00118</name>
</gene>